<protein>
    <submittedName>
        <fullName evidence="8">Serine/threonine protein kinase</fullName>
    </submittedName>
</protein>
<keyword evidence="3 8" id="KW-0418">Kinase</keyword>
<dbReference type="PANTHER" id="PTHR43289">
    <property type="entry name" value="MITOGEN-ACTIVATED PROTEIN KINASE KINASE KINASE 20-RELATED"/>
    <property type="match status" value="1"/>
</dbReference>
<dbReference type="GO" id="GO:0004674">
    <property type="term" value="F:protein serine/threonine kinase activity"/>
    <property type="evidence" value="ECO:0007669"/>
    <property type="project" value="UniProtKB-KW"/>
</dbReference>
<sequence>MNGNVLRGETAATDRIGPYLLVTQLGSGAMGRVFLGTDAAGRQAAVKVVRSDLADIPAFRKRFARELQVAERVHSPRVAEIFNAQTDGRQPWLATEYVPGPTLQDAVDQGGAFDNRRLRALAVAVAQALQVIHAVEVVHRDLKPANILLGPDGPKVIDFGVARALDASLLTNTGQTLGTPAYMSPEQADGRSVESSSDVFALGALLVFAATGRLAFGDGAPLAILHRVVNNEPDLTGVAEGDEALRRVIEGCLAKEPEDRPSPEQIVQLFGVTEWQPLTGVAWQQPPLGVGLPLTASESYDLSTMSLAPRRAGKRAAVISGATAAALVLVAVAIAESSGGGKGTSADSAHTGGTTAGSQQNGGAFPPTGGSSGSGSGGQTTSSGGPSPTPGGQVAPVKPGSPGTTPAQGGSQPVTITFSESNNQNDLPSSSASHPSSHPSTKKSSAPAQPAHNPPVPMGAGEITALIPTWFGEPTMNISWKAHPDATSYKLHYTISPGVSSGLNPPPATDQTIPVDGTSYSYQFTAGGVTCLQLAAVNQYGVSAYYPSPMTCFNDGGQQTSG</sequence>
<evidence type="ECO:0000256" key="1">
    <source>
        <dbReference type="ARBA" id="ARBA00022679"/>
    </source>
</evidence>
<evidence type="ECO:0000259" key="7">
    <source>
        <dbReference type="PROSITE" id="PS50011"/>
    </source>
</evidence>
<keyword evidence="2 5" id="KW-0547">Nucleotide-binding</keyword>
<keyword evidence="8" id="KW-0723">Serine/threonine-protein kinase</keyword>
<comment type="caution">
    <text evidence="8">The sequence shown here is derived from an EMBL/GenBank/DDBJ whole genome shotgun (WGS) entry which is preliminary data.</text>
</comment>
<name>A0ABS5KK80_9ACTN</name>
<reference evidence="8 9" key="1">
    <citation type="submission" date="2020-02" db="EMBL/GenBank/DDBJ databases">
        <title>Acidophilic actinobacteria isolated from forest soil.</title>
        <authorList>
            <person name="Golinska P."/>
        </authorList>
    </citation>
    <scope>NUCLEOTIDE SEQUENCE [LARGE SCALE GENOMIC DNA]</scope>
    <source>
        <strain evidence="8 9">NL8</strain>
    </source>
</reference>
<feature type="compositionally biased region" description="Low complexity" evidence="6">
    <location>
        <begin position="428"/>
        <end position="447"/>
    </location>
</feature>
<dbReference type="RefSeq" id="WP_212007681.1">
    <property type="nucleotide sequence ID" value="NZ_JAAFYZ010000008.1"/>
</dbReference>
<feature type="domain" description="Protein kinase" evidence="7">
    <location>
        <begin position="19"/>
        <end position="279"/>
    </location>
</feature>
<keyword evidence="9" id="KW-1185">Reference proteome</keyword>
<dbReference type="InterPro" id="IPR000719">
    <property type="entry name" value="Prot_kinase_dom"/>
</dbReference>
<evidence type="ECO:0000256" key="2">
    <source>
        <dbReference type="ARBA" id="ARBA00022741"/>
    </source>
</evidence>
<dbReference type="InterPro" id="IPR011009">
    <property type="entry name" value="Kinase-like_dom_sf"/>
</dbReference>
<dbReference type="InterPro" id="IPR008271">
    <property type="entry name" value="Ser/Thr_kinase_AS"/>
</dbReference>
<dbReference type="Gene3D" id="3.30.200.20">
    <property type="entry name" value="Phosphorylase Kinase, domain 1"/>
    <property type="match status" value="1"/>
</dbReference>
<evidence type="ECO:0000313" key="8">
    <source>
        <dbReference type="EMBL" id="MBS2546026.1"/>
    </source>
</evidence>
<dbReference type="SMART" id="SM00220">
    <property type="entry name" value="S_TKc"/>
    <property type="match status" value="1"/>
</dbReference>
<accession>A0ABS5KK80</accession>
<evidence type="ECO:0000256" key="6">
    <source>
        <dbReference type="SAM" id="MobiDB-lite"/>
    </source>
</evidence>
<dbReference type="Gene3D" id="1.10.510.10">
    <property type="entry name" value="Transferase(Phosphotransferase) domain 1"/>
    <property type="match status" value="1"/>
</dbReference>
<dbReference type="InterPro" id="IPR017441">
    <property type="entry name" value="Protein_kinase_ATP_BS"/>
</dbReference>
<feature type="region of interest" description="Disordered" evidence="6">
    <location>
        <begin position="338"/>
        <end position="460"/>
    </location>
</feature>
<feature type="compositionally biased region" description="Polar residues" evidence="6">
    <location>
        <begin position="402"/>
        <end position="427"/>
    </location>
</feature>
<dbReference type="PROSITE" id="PS00108">
    <property type="entry name" value="PROTEIN_KINASE_ST"/>
    <property type="match status" value="1"/>
</dbReference>
<dbReference type="Proteomes" id="UP000730482">
    <property type="component" value="Unassembled WGS sequence"/>
</dbReference>
<evidence type="ECO:0000256" key="5">
    <source>
        <dbReference type="PROSITE-ProRule" id="PRU10141"/>
    </source>
</evidence>
<evidence type="ECO:0000256" key="4">
    <source>
        <dbReference type="ARBA" id="ARBA00022840"/>
    </source>
</evidence>
<dbReference type="PANTHER" id="PTHR43289:SF34">
    <property type="entry name" value="SERINE_THREONINE-PROTEIN KINASE YBDM-RELATED"/>
    <property type="match status" value="1"/>
</dbReference>
<feature type="compositionally biased region" description="Low complexity" evidence="6">
    <location>
        <begin position="379"/>
        <end position="393"/>
    </location>
</feature>
<evidence type="ECO:0000313" key="9">
    <source>
        <dbReference type="Proteomes" id="UP000730482"/>
    </source>
</evidence>
<proteinExistence type="predicted"/>
<dbReference type="PROSITE" id="PS00107">
    <property type="entry name" value="PROTEIN_KINASE_ATP"/>
    <property type="match status" value="1"/>
</dbReference>
<dbReference type="SUPFAM" id="SSF56112">
    <property type="entry name" value="Protein kinase-like (PK-like)"/>
    <property type="match status" value="1"/>
</dbReference>
<feature type="binding site" evidence="5">
    <location>
        <position position="47"/>
    </location>
    <ligand>
        <name>ATP</name>
        <dbReference type="ChEBI" id="CHEBI:30616"/>
    </ligand>
</feature>
<evidence type="ECO:0000256" key="3">
    <source>
        <dbReference type="ARBA" id="ARBA00022777"/>
    </source>
</evidence>
<organism evidence="8 9">
    <name type="scientific">Catenulispora pinistramenti</name>
    <dbReference type="NCBI Taxonomy" id="2705254"/>
    <lineage>
        <taxon>Bacteria</taxon>
        <taxon>Bacillati</taxon>
        <taxon>Actinomycetota</taxon>
        <taxon>Actinomycetes</taxon>
        <taxon>Catenulisporales</taxon>
        <taxon>Catenulisporaceae</taxon>
        <taxon>Catenulispora</taxon>
    </lineage>
</organism>
<dbReference type="CDD" id="cd14014">
    <property type="entry name" value="STKc_PknB_like"/>
    <property type="match status" value="1"/>
</dbReference>
<dbReference type="Pfam" id="PF00069">
    <property type="entry name" value="Pkinase"/>
    <property type="match status" value="1"/>
</dbReference>
<feature type="compositionally biased region" description="Polar residues" evidence="6">
    <location>
        <begin position="345"/>
        <end position="362"/>
    </location>
</feature>
<dbReference type="PROSITE" id="PS50011">
    <property type="entry name" value="PROTEIN_KINASE_DOM"/>
    <property type="match status" value="1"/>
</dbReference>
<dbReference type="EMBL" id="JAAFYZ010000008">
    <property type="protein sequence ID" value="MBS2546026.1"/>
    <property type="molecule type" value="Genomic_DNA"/>
</dbReference>
<keyword evidence="4 5" id="KW-0067">ATP-binding</keyword>
<keyword evidence="1" id="KW-0808">Transferase</keyword>
<gene>
    <name evidence="8" type="ORF">KGQ19_04015</name>
</gene>